<reference evidence="1 2" key="1">
    <citation type="submission" date="2023-11" db="EMBL/GenBank/DDBJ databases">
        <authorList>
            <person name="Cook R."/>
            <person name="Crisci M."/>
            <person name="Pye H."/>
            <person name="Adriaenssens E."/>
            <person name="Santini J."/>
        </authorList>
    </citation>
    <scope>NUCLEOTIDE SEQUENCE [LARGE SCALE GENOMIC DNA]</scope>
    <source>
        <strain evidence="1">Lak_Megaphage_RVC_JS4_GC31</strain>
    </source>
</reference>
<organism evidence="1 2">
    <name type="scientific">phage Lak_Megaphage_RVC_JS4_GC31</name>
    <dbReference type="NCBI Taxonomy" id="3109228"/>
    <lineage>
        <taxon>Viruses</taxon>
        <taxon>Duplodnaviria</taxon>
        <taxon>Heunggongvirae</taxon>
        <taxon>Uroviricota</taxon>
        <taxon>Caudoviricetes</taxon>
        <taxon>Caudoviricetes code 15 clade</taxon>
    </lineage>
</organism>
<evidence type="ECO:0000313" key="2">
    <source>
        <dbReference type="Proteomes" id="UP001349343"/>
    </source>
</evidence>
<keyword evidence="2" id="KW-1185">Reference proteome</keyword>
<dbReference type="EMBL" id="OR769222">
    <property type="protein sequence ID" value="WQJ53152.1"/>
    <property type="molecule type" value="Genomic_DNA"/>
</dbReference>
<sequence length="49" mass="5879">MDFNISQRADVKQWLIENIDILYEKIVFIKNGESDKILDELIDKLQRNI</sequence>
<protein>
    <submittedName>
        <fullName evidence="1">Uncharacterized protein</fullName>
    </submittedName>
</protein>
<accession>A0ABZ0Z1S2</accession>
<name>A0ABZ0Z1S2_9CAUD</name>
<evidence type="ECO:0000313" key="1">
    <source>
        <dbReference type="EMBL" id="WQJ53152.1"/>
    </source>
</evidence>
<proteinExistence type="predicted"/>
<dbReference type="Proteomes" id="UP001349343">
    <property type="component" value="Segment"/>
</dbReference>